<dbReference type="InterPro" id="IPR016166">
    <property type="entry name" value="FAD-bd_PCMH"/>
</dbReference>
<organism evidence="7 8">
    <name type="scientific">Cladophialophora chaetospira</name>
    <dbReference type="NCBI Taxonomy" id="386627"/>
    <lineage>
        <taxon>Eukaryota</taxon>
        <taxon>Fungi</taxon>
        <taxon>Dikarya</taxon>
        <taxon>Ascomycota</taxon>
        <taxon>Pezizomycotina</taxon>
        <taxon>Eurotiomycetes</taxon>
        <taxon>Chaetothyriomycetidae</taxon>
        <taxon>Chaetothyriales</taxon>
        <taxon>Herpotrichiellaceae</taxon>
        <taxon>Cladophialophora</taxon>
    </lineage>
</organism>
<dbReference type="GO" id="GO:0071949">
    <property type="term" value="F:FAD binding"/>
    <property type="evidence" value="ECO:0007669"/>
    <property type="project" value="InterPro"/>
</dbReference>
<comment type="similarity">
    <text evidence="2">Belongs to the oxygen-dependent FAD-linked oxidoreductase family.</text>
</comment>
<keyword evidence="4" id="KW-0274">FAD</keyword>
<proteinExistence type="inferred from homology"/>
<dbReference type="PANTHER" id="PTHR42973">
    <property type="entry name" value="BINDING OXIDOREDUCTASE, PUTATIVE (AFU_ORTHOLOGUE AFUA_1G17690)-RELATED"/>
    <property type="match status" value="1"/>
</dbReference>
<dbReference type="InterPro" id="IPR012951">
    <property type="entry name" value="BBE"/>
</dbReference>
<evidence type="ECO:0000256" key="2">
    <source>
        <dbReference type="ARBA" id="ARBA00005466"/>
    </source>
</evidence>
<reference evidence="7" key="1">
    <citation type="submission" date="2022-10" db="EMBL/GenBank/DDBJ databases">
        <title>Culturing micro-colonial fungi from biological soil crusts in the Mojave desert and describing Neophaeococcomyces mojavensis, and introducing the new genera and species Taxawa tesnikishii.</title>
        <authorList>
            <person name="Kurbessoian T."/>
            <person name="Stajich J.E."/>
        </authorList>
    </citation>
    <scope>NUCLEOTIDE SEQUENCE</scope>
    <source>
        <strain evidence="7">TK_41</strain>
    </source>
</reference>
<evidence type="ECO:0000259" key="6">
    <source>
        <dbReference type="PROSITE" id="PS51387"/>
    </source>
</evidence>
<evidence type="ECO:0000256" key="3">
    <source>
        <dbReference type="ARBA" id="ARBA00022630"/>
    </source>
</evidence>
<dbReference type="InterPro" id="IPR016169">
    <property type="entry name" value="FAD-bd_PCMH_sub2"/>
</dbReference>
<comment type="caution">
    <text evidence="7">The sequence shown here is derived from an EMBL/GenBank/DDBJ whole genome shotgun (WGS) entry which is preliminary data.</text>
</comment>
<keyword evidence="5" id="KW-0560">Oxidoreductase</keyword>
<sequence>MLGGGHGFLQGQYGLLADQLINARIILGNGTIVTASKTSHADLFWAIRGAGHNFGIVTEYTLRVYDAQSDDTWAFQQFIFAGKQLDQLYTAVNTMKKSQPAQVVEWGFITRMPVLDPVNPVIIYTILYDGPLSVAKKYSAPIRNLSALQTDSREVPYLALPGLTGNGGNDIACQKGATLLRFPIYLESVNVTALQQVYDAFDQMMVQQPAFNNSFFLVEGYSVQGVQKVPADSTAFPHRGVHMLLTPVMVYLPDAKLDVAAVKHGQHLRELLLQGSGSTELKAYVNYAHGDESLGSMYGFEPWRLDRLRKLKKLYDPEEKFSFYAPIH</sequence>
<dbReference type="PANTHER" id="PTHR42973:SF9">
    <property type="entry name" value="FAD-BINDING PCMH-TYPE DOMAIN-CONTAINING PROTEIN-RELATED"/>
    <property type="match status" value="1"/>
</dbReference>
<feature type="domain" description="FAD-binding PCMH-type" evidence="6">
    <location>
        <begin position="1"/>
        <end position="67"/>
    </location>
</feature>
<name>A0AA39CJA1_9EURO</name>
<dbReference type="InterPro" id="IPR036318">
    <property type="entry name" value="FAD-bd_PCMH-like_sf"/>
</dbReference>
<keyword evidence="8" id="KW-1185">Reference proteome</keyword>
<accession>A0AA39CJA1</accession>
<keyword evidence="3" id="KW-0285">Flavoprotein</keyword>
<dbReference type="Gene3D" id="3.40.462.20">
    <property type="match status" value="1"/>
</dbReference>
<dbReference type="Proteomes" id="UP001172673">
    <property type="component" value="Unassembled WGS sequence"/>
</dbReference>
<dbReference type="GO" id="GO:0016491">
    <property type="term" value="F:oxidoreductase activity"/>
    <property type="evidence" value="ECO:0007669"/>
    <property type="project" value="UniProtKB-KW"/>
</dbReference>
<dbReference type="Pfam" id="PF08031">
    <property type="entry name" value="BBE"/>
    <property type="match status" value="1"/>
</dbReference>
<protein>
    <recommendedName>
        <fullName evidence="6">FAD-binding PCMH-type domain-containing protein</fullName>
    </recommendedName>
</protein>
<evidence type="ECO:0000313" key="8">
    <source>
        <dbReference type="Proteomes" id="UP001172673"/>
    </source>
</evidence>
<evidence type="ECO:0000256" key="1">
    <source>
        <dbReference type="ARBA" id="ARBA00001974"/>
    </source>
</evidence>
<evidence type="ECO:0000256" key="4">
    <source>
        <dbReference type="ARBA" id="ARBA00022827"/>
    </source>
</evidence>
<dbReference type="PROSITE" id="PS51387">
    <property type="entry name" value="FAD_PCMH"/>
    <property type="match status" value="1"/>
</dbReference>
<evidence type="ECO:0000256" key="5">
    <source>
        <dbReference type="ARBA" id="ARBA00023002"/>
    </source>
</evidence>
<gene>
    <name evidence="7" type="ORF">H2200_006332</name>
</gene>
<dbReference type="Gene3D" id="3.30.465.10">
    <property type="match status" value="1"/>
</dbReference>
<comment type="cofactor">
    <cofactor evidence="1">
        <name>FAD</name>
        <dbReference type="ChEBI" id="CHEBI:57692"/>
    </cofactor>
</comment>
<dbReference type="InterPro" id="IPR050416">
    <property type="entry name" value="FAD-linked_Oxidoreductase"/>
</dbReference>
<dbReference type="EMBL" id="JAPDRK010000008">
    <property type="protein sequence ID" value="KAJ9610002.1"/>
    <property type="molecule type" value="Genomic_DNA"/>
</dbReference>
<dbReference type="SUPFAM" id="SSF56176">
    <property type="entry name" value="FAD-binding/transporter-associated domain-like"/>
    <property type="match status" value="1"/>
</dbReference>
<evidence type="ECO:0000313" key="7">
    <source>
        <dbReference type="EMBL" id="KAJ9610002.1"/>
    </source>
</evidence>
<dbReference type="AlphaFoldDB" id="A0AA39CJA1"/>